<dbReference type="Gene3D" id="3.30.450.180">
    <property type="match status" value="1"/>
</dbReference>
<dbReference type="InterPro" id="IPR041413">
    <property type="entry name" value="MLTR_LBD"/>
</dbReference>
<dbReference type="EMBL" id="LFXA01000002">
    <property type="protein sequence ID" value="KNB54261.1"/>
    <property type="molecule type" value="Genomic_DNA"/>
</dbReference>
<feature type="domain" description="HTH cro/C1-type" evidence="2">
    <location>
        <begin position="39"/>
        <end position="86"/>
    </location>
</feature>
<evidence type="ECO:0000259" key="2">
    <source>
        <dbReference type="PROSITE" id="PS50943"/>
    </source>
</evidence>
<dbReference type="InterPro" id="IPR001387">
    <property type="entry name" value="Cro/C1-type_HTH"/>
</dbReference>
<protein>
    <submittedName>
        <fullName evidence="3">XRE family transcriptional regulator</fullName>
    </submittedName>
</protein>
<feature type="region of interest" description="Disordered" evidence="1">
    <location>
        <begin position="284"/>
        <end position="303"/>
    </location>
</feature>
<reference evidence="4" key="1">
    <citation type="submission" date="2015-07" db="EMBL/GenBank/DDBJ databases">
        <title>Draft genome sequence of Streptomyces sp. CMAA 1322, a bacterium isolated from Caatinga biome, from dry forest semiarid of Brazil.</title>
        <authorList>
            <person name="Santos S.N."/>
            <person name="Gacesa R."/>
            <person name="Taketani R.G."/>
            <person name="Long P.F."/>
            <person name="Melo I.S."/>
        </authorList>
    </citation>
    <scope>NUCLEOTIDE SEQUENCE [LARGE SCALE GENOMIC DNA]</scope>
    <source>
        <strain evidence="4">CMAA 1322</strain>
    </source>
</reference>
<dbReference type="InterPro" id="IPR010982">
    <property type="entry name" value="Lambda_DNA-bd_dom_sf"/>
</dbReference>
<accession>A0A0K9XME0</accession>
<dbReference type="Pfam" id="PF13560">
    <property type="entry name" value="HTH_31"/>
    <property type="match status" value="1"/>
</dbReference>
<comment type="caution">
    <text evidence="3">The sequence shown here is derived from an EMBL/GenBank/DDBJ whole genome shotgun (WGS) entry which is preliminary data.</text>
</comment>
<feature type="compositionally biased region" description="Basic and acidic residues" evidence="1">
    <location>
        <begin position="292"/>
        <end position="303"/>
    </location>
</feature>
<evidence type="ECO:0000256" key="1">
    <source>
        <dbReference type="SAM" id="MobiDB-lite"/>
    </source>
</evidence>
<dbReference type="Proteomes" id="UP000037288">
    <property type="component" value="Unassembled WGS sequence"/>
</dbReference>
<dbReference type="SMART" id="SM00530">
    <property type="entry name" value="HTH_XRE"/>
    <property type="match status" value="1"/>
</dbReference>
<organism evidence="3 4">
    <name type="scientific">Streptomyces caatingaensis</name>
    <dbReference type="NCBI Taxonomy" id="1678637"/>
    <lineage>
        <taxon>Bacteria</taxon>
        <taxon>Bacillati</taxon>
        <taxon>Actinomycetota</taxon>
        <taxon>Actinomycetes</taxon>
        <taxon>Kitasatosporales</taxon>
        <taxon>Streptomycetaceae</taxon>
        <taxon>Streptomyces</taxon>
    </lineage>
</organism>
<dbReference type="Gene3D" id="1.10.260.40">
    <property type="entry name" value="lambda repressor-like DNA-binding domains"/>
    <property type="match status" value="1"/>
</dbReference>
<dbReference type="STRING" id="1678637.AC230_05025"/>
<dbReference type="Pfam" id="PF17765">
    <property type="entry name" value="MLTR_LBD"/>
    <property type="match status" value="1"/>
</dbReference>
<dbReference type="AlphaFoldDB" id="A0A0K9XME0"/>
<name>A0A0K9XME0_9ACTN</name>
<dbReference type="PATRIC" id="fig|1678637.3.peg.1093"/>
<dbReference type="GO" id="GO:0003677">
    <property type="term" value="F:DNA binding"/>
    <property type="evidence" value="ECO:0007669"/>
    <property type="project" value="InterPro"/>
</dbReference>
<dbReference type="CDD" id="cd00093">
    <property type="entry name" value="HTH_XRE"/>
    <property type="match status" value="1"/>
</dbReference>
<keyword evidence="4" id="KW-1185">Reference proteome</keyword>
<proteinExistence type="predicted"/>
<dbReference type="SUPFAM" id="SSF47413">
    <property type="entry name" value="lambda repressor-like DNA-binding domains"/>
    <property type="match status" value="1"/>
</dbReference>
<dbReference type="PANTHER" id="PTHR35010">
    <property type="entry name" value="BLL4672 PROTEIN-RELATED"/>
    <property type="match status" value="1"/>
</dbReference>
<gene>
    <name evidence="3" type="ORF">AC230_05025</name>
</gene>
<sequence>MRGMDRSTELSEFLRSRRARLAPEDVGLTAFGGRRRVPGLRREELAQVAGVSVAYYTRLEQGRGRNVSAAVLDAIADALRLTDAERSHLHQLARPAARAGRGAAHPQRVRPAVRNLLDTMDNVPAYVLGRRMDVLAWNRLAAALLGDFGAFPAQRRNMAWLIFLDPASRELYAEWDRKAADIVALLRMHAGSWPDDPALASLIGELSMKSDEFRRLWAAHDVRDKCYGVKKFRHPVVGGLTLHCETLVLPQDPDQSVVTYHAEPGSPSAESLRLLASWTLDAAGGAGTADRGAGEREAVPGER</sequence>
<evidence type="ECO:0000313" key="3">
    <source>
        <dbReference type="EMBL" id="KNB54261.1"/>
    </source>
</evidence>
<dbReference type="PROSITE" id="PS50943">
    <property type="entry name" value="HTH_CROC1"/>
    <property type="match status" value="1"/>
</dbReference>
<dbReference type="PANTHER" id="PTHR35010:SF2">
    <property type="entry name" value="BLL4672 PROTEIN"/>
    <property type="match status" value="1"/>
</dbReference>
<evidence type="ECO:0000313" key="4">
    <source>
        <dbReference type="Proteomes" id="UP000037288"/>
    </source>
</evidence>